<keyword evidence="3" id="KW-1185">Reference proteome</keyword>
<evidence type="ECO:0000256" key="1">
    <source>
        <dbReference type="SAM" id="MobiDB-lite"/>
    </source>
</evidence>
<sequence length="231" mass="25167">MKGNRVATFGAFDGKLQSKMKRRQESEAGAAARQARATKGQQEMTATSGAAVSESESDEDSDEDEAAASPAENAPCTHEHSAMRGSWRSGTAQAARPDRRSGASCVLNPPRALRECSTTSETTTASSCSCVSCVRGPPGAAQNPVTFQQPRALHKARWMAEPLYALKLASMKWRILPQGTVTTRQQVLKIWAFADVITHVYATWRMTCDTVVDSAWNDLTLYHHLRASLPR</sequence>
<dbReference type="AlphaFoldDB" id="A0AAD7RSR3"/>
<feature type="compositionally biased region" description="Acidic residues" evidence="1">
    <location>
        <begin position="55"/>
        <end position="66"/>
    </location>
</feature>
<name>A0AAD7RSR3_9TELE</name>
<evidence type="ECO:0000313" key="3">
    <source>
        <dbReference type="Proteomes" id="UP001221898"/>
    </source>
</evidence>
<feature type="region of interest" description="Disordered" evidence="1">
    <location>
        <begin position="1"/>
        <end position="106"/>
    </location>
</feature>
<accession>A0AAD7RSR3</accession>
<dbReference type="EMBL" id="JAINUG010000178">
    <property type="protein sequence ID" value="KAJ8389704.1"/>
    <property type="molecule type" value="Genomic_DNA"/>
</dbReference>
<proteinExistence type="predicted"/>
<comment type="caution">
    <text evidence="2">The sequence shown here is derived from an EMBL/GenBank/DDBJ whole genome shotgun (WGS) entry which is preliminary data.</text>
</comment>
<organism evidence="2 3">
    <name type="scientific">Aldrovandia affinis</name>
    <dbReference type="NCBI Taxonomy" id="143900"/>
    <lineage>
        <taxon>Eukaryota</taxon>
        <taxon>Metazoa</taxon>
        <taxon>Chordata</taxon>
        <taxon>Craniata</taxon>
        <taxon>Vertebrata</taxon>
        <taxon>Euteleostomi</taxon>
        <taxon>Actinopterygii</taxon>
        <taxon>Neopterygii</taxon>
        <taxon>Teleostei</taxon>
        <taxon>Notacanthiformes</taxon>
        <taxon>Halosauridae</taxon>
        <taxon>Aldrovandia</taxon>
    </lineage>
</organism>
<protein>
    <submittedName>
        <fullName evidence="2">Uncharacterized protein</fullName>
    </submittedName>
</protein>
<gene>
    <name evidence="2" type="ORF">AAFF_G00114100</name>
</gene>
<reference evidence="2" key="1">
    <citation type="journal article" date="2023" name="Science">
        <title>Genome structures resolve the early diversification of teleost fishes.</title>
        <authorList>
            <person name="Parey E."/>
            <person name="Louis A."/>
            <person name="Montfort J."/>
            <person name="Bouchez O."/>
            <person name="Roques C."/>
            <person name="Iampietro C."/>
            <person name="Lluch J."/>
            <person name="Castinel A."/>
            <person name="Donnadieu C."/>
            <person name="Desvignes T."/>
            <person name="Floi Bucao C."/>
            <person name="Jouanno E."/>
            <person name="Wen M."/>
            <person name="Mejri S."/>
            <person name="Dirks R."/>
            <person name="Jansen H."/>
            <person name="Henkel C."/>
            <person name="Chen W.J."/>
            <person name="Zahm M."/>
            <person name="Cabau C."/>
            <person name="Klopp C."/>
            <person name="Thompson A.W."/>
            <person name="Robinson-Rechavi M."/>
            <person name="Braasch I."/>
            <person name="Lecointre G."/>
            <person name="Bobe J."/>
            <person name="Postlethwait J.H."/>
            <person name="Berthelot C."/>
            <person name="Roest Crollius H."/>
            <person name="Guiguen Y."/>
        </authorList>
    </citation>
    <scope>NUCLEOTIDE SEQUENCE</scope>
    <source>
        <strain evidence="2">NC1722</strain>
    </source>
</reference>
<dbReference type="Proteomes" id="UP001221898">
    <property type="component" value="Unassembled WGS sequence"/>
</dbReference>
<feature type="compositionally biased region" description="Low complexity" evidence="1">
    <location>
        <begin position="27"/>
        <end position="54"/>
    </location>
</feature>
<evidence type="ECO:0000313" key="2">
    <source>
        <dbReference type="EMBL" id="KAJ8389704.1"/>
    </source>
</evidence>